<proteinExistence type="predicted"/>
<evidence type="ECO:0000313" key="1">
    <source>
        <dbReference type="EMBL" id="KAF2154747.1"/>
    </source>
</evidence>
<sequence length="376" mass="42784">MLGTKRRALTPMDESHEEKRIMLEMVSFPGEVLPAAMIDETPAAEVSTAINVAINPTPWLPPEIMNHIFRDLAHHDDFEILHKVQYWHLGSNDDCQSAVITRQVKQLDEYGDCDLFLEGLSQVPELSGMFLSEVLPTIIFAPPSPQALMNLSRFIKHKTRSQDPQRRMDLQVRICFTDGFVSSRKPRGKAEVEWKAADRGTIRNERLAAFAEFKTWPRRDESHGQAANYREYVRDWMQAATHLPQGTTIYVDTIHLWIDFKELFLLSEVTGFRTLDLRFMFSGFPSDFNGLLKCFSRVFAALTINSIIGFRFTCGGCGHSGYKSYESQLPKWGGRMLPELPSNADIRGSGEALICGIVPAWSFSTYEQDWVPNEVL</sequence>
<dbReference type="Proteomes" id="UP000799439">
    <property type="component" value="Unassembled WGS sequence"/>
</dbReference>
<comment type="caution">
    <text evidence="1">The sequence shown here is derived from an EMBL/GenBank/DDBJ whole genome shotgun (WGS) entry which is preliminary data.</text>
</comment>
<keyword evidence="2" id="KW-1185">Reference proteome</keyword>
<dbReference type="AlphaFoldDB" id="A0A9P4J3G4"/>
<organism evidence="1 2">
    <name type="scientific">Myriangium duriaei CBS 260.36</name>
    <dbReference type="NCBI Taxonomy" id="1168546"/>
    <lineage>
        <taxon>Eukaryota</taxon>
        <taxon>Fungi</taxon>
        <taxon>Dikarya</taxon>
        <taxon>Ascomycota</taxon>
        <taxon>Pezizomycotina</taxon>
        <taxon>Dothideomycetes</taxon>
        <taxon>Dothideomycetidae</taxon>
        <taxon>Myriangiales</taxon>
        <taxon>Myriangiaceae</taxon>
        <taxon>Myriangium</taxon>
    </lineage>
</organism>
<dbReference type="EMBL" id="ML996083">
    <property type="protein sequence ID" value="KAF2154747.1"/>
    <property type="molecule type" value="Genomic_DNA"/>
</dbReference>
<gene>
    <name evidence="1" type="ORF">K461DRAFT_266122</name>
</gene>
<reference evidence="1" key="1">
    <citation type="journal article" date="2020" name="Stud. Mycol.">
        <title>101 Dothideomycetes genomes: a test case for predicting lifestyles and emergence of pathogens.</title>
        <authorList>
            <person name="Haridas S."/>
            <person name="Albert R."/>
            <person name="Binder M."/>
            <person name="Bloem J."/>
            <person name="Labutti K."/>
            <person name="Salamov A."/>
            <person name="Andreopoulos B."/>
            <person name="Baker S."/>
            <person name="Barry K."/>
            <person name="Bills G."/>
            <person name="Bluhm B."/>
            <person name="Cannon C."/>
            <person name="Castanera R."/>
            <person name="Culley D."/>
            <person name="Daum C."/>
            <person name="Ezra D."/>
            <person name="Gonzalez J."/>
            <person name="Henrissat B."/>
            <person name="Kuo A."/>
            <person name="Liang C."/>
            <person name="Lipzen A."/>
            <person name="Lutzoni F."/>
            <person name="Magnuson J."/>
            <person name="Mondo S."/>
            <person name="Nolan M."/>
            <person name="Ohm R."/>
            <person name="Pangilinan J."/>
            <person name="Park H.-J."/>
            <person name="Ramirez L."/>
            <person name="Alfaro M."/>
            <person name="Sun H."/>
            <person name="Tritt A."/>
            <person name="Yoshinaga Y."/>
            <person name="Zwiers L.-H."/>
            <person name="Turgeon B."/>
            <person name="Goodwin S."/>
            <person name="Spatafora J."/>
            <person name="Crous P."/>
            <person name="Grigoriev I."/>
        </authorList>
    </citation>
    <scope>NUCLEOTIDE SEQUENCE</scope>
    <source>
        <strain evidence="1">CBS 260.36</strain>
    </source>
</reference>
<evidence type="ECO:0000313" key="2">
    <source>
        <dbReference type="Proteomes" id="UP000799439"/>
    </source>
</evidence>
<name>A0A9P4J3G4_9PEZI</name>
<protein>
    <submittedName>
        <fullName evidence="1">Uncharacterized protein</fullName>
    </submittedName>
</protein>
<accession>A0A9P4J3G4</accession>